<dbReference type="InterPro" id="IPR012677">
    <property type="entry name" value="Nucleotide-bd_a/b_plait_sf"/>
</dbReference>
<organism evidence="4 5">
    <name type="scientific">Podarcis muralis</name>
    <name type="common">Wall lizard</name>
    <name type="synonym">Lacerta muralis</name>
    <dbReference type="NCBI Taxonomy" id="64176"/>
    <lineage>
        <taxon>Eukaryota</taxon>
        <taxon>Metazoa</taxon>
        <taxon>Chordata</taxon>
        <taxon>Craniata</taxon>
        <taxon>Vertebrata</taxon>
        <taxon>Euteleostomi</taxon>
        <taxon>Lepidosauria</taxon>
        <taxon>Squamata</taxon>
        <taxon>Bifurcata</taxon>
        <taxon>Unidentata</taxon>
        <taxon>Episquamata</taxon>
        <taxon>Laterata</taxon>
        <taxon>Lacertibaenia</taxon>
        <taxon>Lacertidae</taxon>
        <taxon>Podarcis</taxon>
    </lineage>
</organism>
<dbReference type="Pfam" id="PF23245">
    <property type="entry name" value="RRM_PARP14_2"/>
    <property type="match status" value="1"/>
</dbReference>
<feature type="region of interest" description="Disordered" evidence="1">
    <location>
        <begin position="92"/>
        <end position="121"/>
    </location>
</feature>
<keyword evidence="5" id="KW-1185">Reference proteome</keyword>
<accession>A0A670ICL1</accession>
<evidence type="ECO:0000313" key="5">
    <source>
        <dbReference type="Proteomes" id="UP000472272"/>
    </source>
</evidence>
<evidence type="ECO:0000256" key="1">
    <source>
        <dbReference type="SAM" id="MobiDB-lite"/>
    </source>
</evidence>
<evidence type="ECO:0000259" key="3">
    <source>
        <dbReference type="Pfam" id="PF23245"/>
    </source>
</evidence>
<dbReference type="PANTHER" id="PTHR15225">
    <property type="entry name" value="INTERFERON-INDUCED PROTEIN 35/NMI N-MYC/STAT INTERACTING PROTEIN"/>
    <property type="match status" value="1"/>
</dbReference>
<dbReference type="InterPro" id="IPR057050">
    <property type="entry name" value="RRM_PARP14_2"/>
</dbReference>
<evidence type="ECO:0000259" key="2">
    <source>
        <dbReference type="Pfam" id="PF23222"/>
    </source>
</evidence>
<dbReference type="GeneTree" id="ENSGT00940000154311"/>
<reference evidence="4" key="2">
    <citation type="submission" date="2025-08" db="UniProtKB">
        <authorList>
            <consortium name="Ensembl"/>
        </authorList>
    </citation>
    <scope>IDENTIFICATION</scope>
</reference>
<dbReference type="Ensembl" id="ENSPMRT00000010041.1">
    <property type="protein sequence ID" value="ENSPMRP00000009413.1"/>
    <property type="gene ID" value="ENSPMRG00000006318.1"/>
</dbReference>
<dbReference type="InterPro" id="IPR057051">
    <property type="entry name" value="PARP14_RPM_1"/>
</dbReference>
<feature type="domain" description="PAR14-like first RRM" evidence="2">
    <location>
        <begin position="14"/>
        <end position="90"/>
    </location>
</feature>
<evidence type="ECO:0000313" key="4">
    <source>
        <dbReference type="Ensembl" id="ENSPMRP00000009413.1"/>
    </source>
</evidence>
<dbReference type="Pfam" id="PF23085">
    <property type="entry name" value="RRM_PARP14_3"/>
    <property type="match status" value="1"/>
</dbReference>
<reference evidence="4" key="3">
    <citation type="submission" date="2025-09" db="UniProtKB">
        <authorList>
            <consortium name="Ensembl"/>
        </authorList>
    </citation>
    <scope>IDENTIFICATION</scope>
</reference>
<feature type="domain" description="PARP14 second RRM" evidence="3">
    <location>
        <begin position="153"/>
        <end position="233"/>
    </location>
</feature>
<sequence length="294" mass="33264">MAEGRRPLSPFAVRVQADWGTPEPPKQLRNKLLLYFQSRKKSGGGECEIQLQSGQVLVCFAKEEVRQRVLSKETHELDLEGKGTLKLVVTQHEKTAKENVPKKETDLHQASRGKDVAEETDVQQDLQKEGIKANRSTHETPCHKEDILTKSHTSSRVILENVEEFFDKPDVLNLLVENISGLSEGSDFEIEQINERNAAVITFQQSIDAANFVSQCRRNIRFKEFKITAKLLESTQMIKVENIPSGVLKDYLILYFESPKHGGGQVSSIQMSPEENSAIVTFCDHQGSIFYFCR</sequence>
<dbReference type="OMA" id="FENEGWE"/>
<proteinExistence type="predicted"/>
<dbReference type="AlphaFoldDB" id="A0A670ICL1"/>
<dbReference type="Gene3D" id="3.30.70.330">
    <property type="match status" value="2"/>
</dbReference>
<feature type="compositionally biased region" description="Basic and acidic residues" evidence="1">
    <location>
        <begin position="92"/>
        <end position="117"/>
    </location>
</feature>
<protein>
    <submittedName>
        <fullName evidence="4">Uncharacterized protein</fullName>
    </submittedName>
</protein>
<dbReference type="Proteomes" id="UP000472272">
    <property type="component" value="Chromosome 1"/>
</dbReference>
<reference evidence="4 5" key="1">
    <citation type="journal article" date="2019" name="Proc. Natl. Acad. Sci. U.S.A.">
        <title>Regulatory changes in pterin and carotenoid genes underlie balanced color polymorphisms in the wall lizard.</title>
        <authorList>
            <person name="Andrade P."/>
            <person name="Pinho C."/>
            <person name="Perez I de Lanuza G."/>
            <person name="Afonso S."/>
            <person name="Brejcha J."/>
            <person name="Rubin C.J."/>
            <person name="Wallerman O."/>
            <person name="Pereira P."/>
            <person name="Sabatino S.J."/>
            <person name="Bellati A."/>
            <person name="Pellitteri-Rosa D."/>
            <person name="Bosakova Z."/>
            <person name="Bunikis I."/>
            <person name="Carretero M.A."/>
            <person name="Feiner N."/>
            <person name="Marsik P."/>
            <person name="Pauperio F."/>
            <person name="Salvi D."/>
            <person name="Soler L."/>
            <person name="While G.M."/>
            <person name="Uller T."/>
            <person name="Font E."/>
            <person name="Andersson L."/>
            <person name="Carneiro M."/>
        </authorList>
    </citation>
    <scope>NUCLEOTIDE SEQUENCE</scope>
</reference>
<name>A0A670ICL1_PODMU</name>
<dbReference type="Pfam" id="PF23222">
    <property type="entry name" value="RRM_PARP14_1"/>
    <property type="match status" value="1"/>
</dbReference>